<dbReference type="InterPro" id="IPR043168">
    <property type="entry name" value="DegV_C"/>
</dbReference>
<dbReference type="Pfam" id="PF02645">
    <property type="entry name" value="DegV"/>
    <property type="match status" value="1"/>
</dbReference>
<dbReference type="GO" id="GO:0008289">
    <property type="term" value="F:lipid binding"/>
    <property type="evidence" value="ECO:0007669"/>
    <property type="project" value="UniProtKB-KW"/>
</dbReference>
<dbReference type="NCBIfam" id="TIGR00762">
    <property type="entry name" value="DegV"/>
    <property type="match status" value="1"/>
</dbReference>
<dbReference type="InterPro" id="IPR003797">
    <property type="entry name" value="DegV"/>
</dbReference>
<dbReference type="Proteomes" id="UP000290985">
    <property type="component" value="Chromosome"/>
</dbReference>
<dbReference type="InterPro" id="IPR050270">
    <property type="entry name" value="DegV_domain_contain"/>
</dbReference>
<dbReference type="PANTHER" id="PTHR33434">
    <property type="entry name" value="DEGV DOMAIN-CONTAINING PROTEIN DR_1986-RELATED"/>
    <property type="match status" value="1"/>
</dbReference>
<proteinExistence type="predicted"/>
<dbReference type="Gene3D" id="3.40.50.10170">
    <property type="match status" value="1"/>
</dbReference>
<dbReference type="EMBL" id="LR215036">
    <property type="protein sequence ID" value="VEU74509.1"/>
    <property type="molecule type" value="Genomic_DNA"/>
</dbReference>
<dbReference type="SUPFAM" id="SSF82549">
    <property type="entry name" value="DAK1/DegV-like"/>
    <property type="match status" value="1"/>
</dbReference>
<keyword evidence="1" id="KW-0446">Lipid-binding</keyword>
<gene>
    <name evidence="2" type="primary">MCYN0013</name>
    <name evidence="2" type="ORF">NCTC10181_00358</name>
</gene>
<dbReference type="RefSeq" id="WP_129725328.1">
    <property type="nucleotide sequence ID" value="NZ_LR215036.1"/>
</dbReference>
<dbReference type="PROSITE" id="PS51482">
    <property type="entry name" value="DEGV"/>
    <property type="match status" value="1"/>
</dbReference>
<sequence>MKKIAIVVSSSCGLTEEEAKKRGWFYLPLNIQIDEKNYLDGIDLTSTNLFEKFSKDSKSAKTSSTNIGYIMNLFAQLSNTFDAVVVFPISQHLSGEYQNLIHFASNFKNIYIINSLDVAHLITLKVIEFEHLIKSKVPLNEAIEQIQAPNSLLSVSLIPKYNHFLVKGGRLTPGAATIANLLKIIPIIKFENGKLEKEGIGRVFSKTVINCIDSKFEHLTNPQDFDLIILHSQNSEINDFISYAQRKYSLKVLISNIPPVISIHTGPEAIVIIKHPKLSTEQKLLFSQN</sequence>
<evidence type="ECO:0000313" key="3">
    <source>
        <dbReference type="Proteomes" id="UP000290985"/>
    </source>
</evidence>
<evidence type="ECO:0000256" key="1">
    <source>
        <dbReference type="ARBA" id="ARBA00023121"/>
    </source>
</evidence>
<reference evidence="2 3" key="1">
    <citation type="submission" date="2019-01" db="EMBL/GenBank/DDBJ databases">
        <authorList>
            <consortium name="Pathogen Informatics"/>
        </authorList>
    </citation>
    <scope>NUCLEOTIDE SEQUENCE [LARGE SCALE GENOMIC DNA]</scope>
    <source>
        <strain evidence="2 3">NCTC10181</strain>
    </source>
</reference>
<dbReference type="Gene3D" id="3.30.1180.10">
    <property type="match status" value="1"/>
</dbReference>
<dbReference type="AlphaFoldDB" id="A0A449B1M1"/>
<dbReference type="KEGG" id="mcit:NCTC10181_00358"/>
<organism evidence="2 3">
    <name type="scientific">Mycoplasmopsis citelli</name>
    <dbReference type="NCBI Taxonomy" id="171281"/>
    <lineage>
        <taxon>Bacteria</taxon>
        <taxon>Bacillati</taxon>
        <taxon>Mycoplasmatota</taxon>
        <taxon>Mycoplasmoidales</taxon>
        <taxon>Metamycoplasmataceae</taxon>
        <taxon>Mycoplasmopsis</taxon>
    </lineage>
</organism>
<keyword evidence="3" id="KW-1185">Reference proteome</keyword>
<name>A0A449B1M1_9BACT</name>
<accession>A0A449B1M1</accession>
<dbReference type="PANTHER" id="PTHR33434:SF2">
    <property type="entry name" value="FATTY ACID-BINDING PROTEIN TM_1468"/>
    <property type="match status" value="1"/>
</dbReference>
<evidence type="ECO:0000313" key="2">
    <source>
        <dbReference type="EMBL" id="VEU74509.1"/>
    </source>
</evidence>
<protein>
    <submittedName>
        <fullName evidence="2">Fatty acid-binding protein DegV-like protein</fullName>
    </submittedName>
</protein>
<dbReference type="OrthoDB" id="388177at2"/>